<gene>
    <name evidence="2" type="ORF">SAMN02982997_01556</name>
</gene>
<dbReference type="Proteomes" id="UP000182998">
    <property type="component" value="Unassembled WGS sequence"/>
</dbReference>
<comment type="caution">
    <text evidence="2">The sequence shown here is derived from an EMBL/GenBank/DDBJ whole genome shotgun (WGS) entry which is preliminary data.</text>
</comment>
<dbReference type="Pfam" id="PF13306">
    <property type="entry name" value="LRR_5"/>
    <property type="match status" value="1"/>
</dbReference>
<proteinExistence type="predicted"/>
<dbReference type="PANTHER" id="PTHR45661">
    <property type="entry name" value="SURFACE ANTIGEN"/>
    <property type="match status" value="1"/>
</dbReference>
<organism evidence="2 3">
    <name type="scientific">Legionella micdadei</name>
    <name type="common">Tatlockia micdadei</name>
    <dbReference type="NCBI Taxonomy" id="451"/>
    <lineage>
        <taxon>Bacteria</taxon>
        <taxon>Pseudomonadati</taxon>
        <taxon>Pseudomonadota</taxon>
        <taxon>Gammaproteobacteria</taxon>
        <taxon>Legionellales</taxon>
        <taxon>Legionellaceae</taxon>
        <taxon>Legionella</taxon>
    </lineage>
</organism>
<reference evidence="2 3" key="1">
    <citation type="submission" date="2016-10" db="EMBL/GenBank/DDBJ databases">
        <authorList>
            <person name="Varghese N."/>
            <person name="Submissions S."/>
        </authorList>
    </citation>
    <scope>NUCLEOTIDE SEQUENCE [LARGE SCALE GENOMIC DNA]</scope>
    <source>
        <strain evidence="2 3">ATCC 33218</strain>
    </source>
</reference>
<keyword evidence="1" id="KW-1133">Transmembrane helix</keyword>
<dbReference type="InterPro" id="IPR053139">
    <property type="entry name" value="Surface_bspA-like"/>
</dbReference>
<dbReference type="SUPFAM" id="SSF52058">
    <property type="entry name" value="L domain-like"/>
    <property type="match status" value="1"/>
</dbReference>
<sequence length="446" mass="48726">MLLSEDGLTLLRVNDDDLTDEGSFHIPASITSIGPKAFWGCLNLKSIRIPNNVVSIGPSAFEDCTNLQQVNLVEGVTSIGIKAFLRCKSLGQIVIPASVTSIGSEAFRDCKGLKQINLPEGITSIGDSVFLRCKSLRQINIPTSVTSIGACAFWVCTKLEQINLPEGITTIGNGAFRCCTNLQQVYLPEGVRKVGCRAFWGCLSLRQISIPESVTSIGSDAFVFCNRTEIVFINSLDENRRAIIVASLPKELRNKVVAYTEEQVTKIWNQQLRRVLGRPEANPLYRFFNNYHGSPTQLSPSLPNEMLVLINEFQGGDNPYYRKAKVLMKGVPLPTRQKGKQAYERKIQAIADECIQESIGFNKKISRNNYSFLLDALALTASAGGLALGLIALITVLVIGSQTLSAALLVASVGCGLAAAGAFFYRSCVRQQETPLELIPREQCCP</sequence>
<protein>
    <submittedName>
        <fullName evidence="2">Leucine rich repeat-containing protein</fullName>
    </submittedName>
</protein>
<keyword evidence="1" id="KW-0812">Transmembrane</keyword>
<dbReference type="PANTHER" id="PTHR45661:SF3">
    <property type="entry name" value="IG-LIKE DOMAIN-CONTAINING PROTEIN"/>
    <property type="match status" value="1"/>
</dbReference>
<dbReference type="RefSeq" id="WP_052679519.1">
    <property type="nucleotide sequence ID" value="NZ_CP020614.1"/>
</dbReference>
<evidence type="ECO:0000313" key="3">
    <source>
        <dbReference type="Proteomes" id="UP000182998"/>
    </source>
</evidence>
<feature type="transmembrane region" description="Helical" evidence="1">
    <location>
        <begin position="372"/>
        <end position="399"/>
    </location>
</feature>
<dbReference type="Gene3D" id="3.80.10.10">
    <property type="entry name" value="Ribonuclease Inhibitor"/>
    <property type="match status" value="2"/>
</dbReference>
<keyword evidence="1" id="KW-0472">Membrane</keyword>
<accession>A0A1G5FGN0</accession>
<evidence type="ECO:0000313" key="2">
    <source>
        <dbReference type="EMBL" id="SCY38429.1"/>
    </source>
</evidence>
<dbReference type="InterPro" id="IPR032675">
    <property type="entry name" value="LRR_dom_sf"/>
</dbReference>
<dbReference type="InterPro" id="IPR026906">
    <property type="entry name" value="LRR_5"/>
</dbReference>
<evidence type="ECO:0000256" key="1">
    <source>
        <dbReference type="SAM" id="Phobius"/>
    </source>
</evidence>
<name>A0A1G5FGN0_LEGMI</name>
<dbReference type="EMBL" id="FMVN01000007">
    <property type="protein sequence ID" value="SCY38429.1"/>
    <property type="molecule type" value="Genomic_DNA"/>
</dbReference>
<keyword evidence="3" id="KW-1185">Reference proteome</keyword>
<feature type="transmembrane region" description="Helical" evidence="1">
    <location>
        <begin position="405"/>
        <end position="425"/>
    </location>
</feature>